<sequence>MVWLCKSDSTNTATGPRVPVGVSYVKLNKWHESDAEFVRSKDDRQKCLRSYKKTLKCFERVMEKVTSKSHDGRKNNSSRRKCSVLRKMKEITCSPLIKVFYRFLSCVIVLDVVE</sequence>
<dbReference type="Proteomes" id="UP000447434">
    <property type="component" value="Chromosome 21"/>
</dbReference>
<keyword evidence="2" id="KW-1185">Reference proteome</keyword>
<comment type="caution">
    <text evidence="1">The sequence shown here is derived from an EMBL/GenBank/DDBJ whole genome shotgun (WGS) entry which is preliminary data.</text>
</comment>
<reference evidence="2" key="1">
    <citation type="journal article" date="2020" name="Nat. Commun.">
        <title>Genome sequence of the cluster root forming white lupin.</title>
        <authorList>
            <person name="Hufnagel B."/>
            <person name="Marques A."/>
            <person name="Soriano A."/>
            <person name="Marques L."/>
            <person name="Divol F."/>
            <person name="Doumas P."/>
            <person name="Sallet E."/>
            <person name="Mancinotti D."/>
            <person name="Carrere S."/>
            <person name="Marande W."/>
            <person name="Arribat S."/>
            <person name="Keller J."/>
            <person name="Huneau C."/>
            <person name="Blein T."/>
            <person name="Aime D."/>
            <person name="Laguerre M."/>
            <person name="Taylor J."/>
            <person name="Schubert V."/>
            <person name="Nelson M."/>
            <person name="Geu-Flores F."/>
            <person name="Crespi M."/>
            <person name="Gallardo-Guerrero K."/>
            <person name="Delaux P.-M."/>
            <person name="Salse J."/>
            <person name="Berges H."/>
            <person name="Guyot R."/>
            <person name="Gouzy J."/>
            <person name="Peret B."/>
        </authorList>
    </citation>
    <scope>NUCLEOTIDE SEQUENCE [LARGE SCALE GENOMIC DNA]</scope>
    <source>
        <strain evidence="2">cv. Amiga</strain>
    </source>
</reference>
<gene>
    <name evidence="1" type="ORF">Lalb_Chr21g0314521</name>
</gene>
<evidence type="ECO:0000313" key="1">
    <source>
        <dbReference type="EMBL" id="KAE9589967.1"/>
    </source>
</evidence>
<organism evidence="1 2">
    <name type="scientific">Lupinus albus</name>
    <name type="common">White lupine</name>
    <name type="synonym">Lupinus termis</name>
    <dbReference type="NCBI Taxonomy" id="3870"/>
    <lineage>
        <taxon>Eukaryota</taxon>
        <taxon>Viridiplantae</taxon>
        <taxon>Streptophyta</taxon>
        <taxon>Embryophyta</taxon>
        <taxon>Tracheophyta</taxon>
        <taxon>Spermatophyta</taxon>
        <taxon>Magnoliopsida</taxon>
        <taxon>eudicotyledons</taxon>
        <taxon>Gunneridae</taxon>
        <taxon>Pentapetalae</taxon>
        <taxon>rosids</taxon>
        <taxon>fabids</taxon>
        <taxon>Fabales</taxon>
        <taxon>Fabaceae</taxon>
        <taxon>Papilionoideae</taxon>
        <taxon>50 kb inversion clade</taxon>
        <taxon>genistoids sensu lato</taxon>
        <taxon>core genistoids</taxon>
        <taxon>Genisteae</taxon>
        <taxon>Lupinus</taxon>
    </lineage>
</organism>
<dbReference type="PANTHER" id="PTHR35304">
    <property type="entry name" value="OS05G0120300 PROTEIN-RELATED"/>
    <property type="match status" value="1"/>
</dbReference>
<name>A0A6A4NTX8_LUPAL</name>
<dbReference type="EMBL" id="WOCE01000021">
    <property type="protein sequence ID" value="KAE9589967.1"/>
    <property type="molecule type" value="Genomic_DNA"/>
</dbReference>
<evidence type="ECO:0000313" key="2">
    <source>
        <dbReference type="Proteomes" id="UP000447434"/>
    </source>
</evidence>
<proteinExistence type="predicted"/>
<dbReference type="AlphaFoldDB" id="A0A6A4NTX8"/>
<accession>A0A6A4NTX8</accession>
<protein>
    <submittedName>
        <fullName evidence="1">Uncharacterized protein</fullName>
    </submittedName>
</protein>
<dbReference type="PANTHER" id="PTHR35304:SF1">
    <property type="entry name" value="OS05G0120300 PROTEIN"/>
    <property type="match status" value="1"/>
</dbReference>